<feature type="transmembrane region" description="Helical" evidence="6">
    <location>
        <begin position="157"/>
        <end position="179"/>
    </location>
</feature>
<evidence type="ECO:0000313" key="7">
    <source>
        <dbReference type="EMBL" id="GEN56477.1"/>
    </source>
</evidence>
<evidence type="ECO:0000256" key="2">
    <source>
        <dbReference type="ARBA" id="ARBA00022475"/>
    </source>
</evidence>
<name>A0A511X0K0_9BACI</name>
<evidence type="ECO:0000313" key="8">
    <source>
        <dbReference type="Proteomes" id="UP000321400"/>
    </source>
</evidence>
<dbReference type="Pfam" id="PF02653">
    <property type="entry name" value="BPD_transp_2"/>
    <property type="match status" value="1"/>
</dbReference>
<dbReference type="OrthoDB" id="9792579at2"/>
<evidence type="ECO:0000256" key="6">
    <source>
        <dbReference type="SAM" id="Phobius"/>
    </source>
</evidence>
<gene>
    <name evidence="7" type="ORF">HAL01_09410</name>
</gene>
<organism evidence="7 8">
    <name type="scientific">Halolactibacillus alkaliphilus</name>
    <dbReference type="NCBI Taxonomy" id="442899"/>
    <lineage>
        <taxon>Bacteria</taxon>
        <taxon>Bacillati</taxon>
        <taxon>Bacillota</taxon>
        <taxon>Bacilli</taxon>
        <taxon>Bacillales</taxon>
        <taxon>Bacillaceae</taxon>
        <taxon>Halolactibacillus</taxon>
    </lineage>
</organism>
<dbReference type="CDD" id="cd06580">
    <property type="entry name" value="TM_PBP1_transp_TpRbsC_like"/>
    <property type="match status" value="1"/>
</dbReference>
<dbReference type="GO" id="GO:0005886">
    <property type="term" value="C:plasma membrane"/>
    <property type="evidence" value="ECO:0007669"/>
    <property type="project" value="UniProtKB-SubCell"/>
</dbReference>
<keyword evidence="8" id="KW-1185">Reference proteome</keyword>
<dbReference type="EMBL" id="BJYE01000008">
    <property type="protein sequence ID" value="GEN56477.1"/>
    <property type="molecule type" value="Genomic_DNA"/>
</dbReference>
<sequence length="317" mass="33794">MEVLANVINGSIVFAVALALGALGGMLSERAGVINLGVEGFMISGAFFGAIGAHYAETLNLGGLSPWIGLMTAFIFTGLFSFLYVMATLKFKADHVISGVVINLLSANATFFLVKLLFDGAADTPRISNMFRRINIPLLSDIPFLGIAFFRSYPTTYLALAIIVIGSYILFKTPIGLRVRGTGENPGSVDTAGINVYKIKFWSVMLSGSLSALGGATIVLTSNGNFSFNTIAGQGYIAIAAVILGRWKPYGVMWGALLFGFAQAIKDQIQIFPSFDAIPTEVFYLLPYVITLIALILTGSKSKAPKALGTHYDSSVK</sequence>
<dbReference type="GO" id="GO:0022857">
    <property type="term" value="F:transmembrane transporter activity"/>
    <property type="evidence" value="ECO:0007669"/>
    <property type="project" value="InterPro"/>
</dbReference>
<feature type="transmembrane region" description="Helical" evidence="6">
    <location>
        <begin position="282"/>
        <end position="299"/>
    </location>
</feature>
<reference evidence="7 8" key="1">
    <citation type="submission" date="2019-07" db="EMBL/GenBank/DDBJ databases">
        <title>Whole genome shotgun sequence of Halolactibacillus alkaliphilus NBRC 103919.</title>
        <authorList>
            <person name="Hosoyama A."/>
            <person name="Uohara A."/>
            <person name="Ohji S."/>
            <person name="Ichikawa N."/>
        </authorList>
    </citation>
    <scope>NUCLEOTIDE SEQUENCE [LARGE SCALE GENOMIC DNA]</scope>
    <source>
        <strain evidence="7 8">NBRC 103919</strain>
    </source>
</reference>
<dbReference type="PANTHER" id="PTHR43370">
    <property type="entry name" value="SUGAR ABC TRANSPORTER INTEGRAL MEMBRANE PROTEIN-RELATED"/>
    <property type="match status" value="1"/>
</dbReference>
<evidence type="ECO:0000256" key="5">
    <source>
        <dbReference type="ARBA" id="ARBA00023136"/>
    </source>
</evidence>
<feature type="transmembrane region" description="Helical" evidence="6">
    <location>
        <begin position="67"/>
        <end position="89"/>
    </location>
</feature>
<evidence type="ECO:0000256" key="4">
    <source>
        <dbReference type="ARBA" id="ARBA00022989"/>
    </source>
</evidence>
<dbReference type="RefSeq" id="WP_089799050.1">
    <property type="nucleotide sequence ID" value="NZ_BJYE01000008.1"/>
</dbReference>
<evidence type="ECO:0000256" key="3">
    <source>
        <dbReference type="ARBA" id="ARBA00022692"/>
    </source>
</evidence>
<feature type="transmembrane region" description="Helical" evidence="6">
    <location>
        <begin position="6"/>
        <end position="26"/>
    </location>
</feature>
<comment type="caution">
    <text evidence="7">The sequence shown here is derived from an EMBL/GenBank/DDBJ whole genome shotgun (WGS) entry which is preliminary data.</text>
</comment>
<dbReference type="Proteomes" id="UP000321400">
    <property type="component" value="Unassembled WGS sequence"/>
</dbReference>
<accession>A0A511X0K0</accession>
<dbReference type="InterPro" id="IPR001851">
    <property type="entry name" value="ABC_transp_permease"/>
</dbReference>
<keyword evidence="5 6" id="KW-0472">Membrane</keyword>
<dbReference type="AlphaFoldDB" id="A0A511X0K0"/>
<feature type="transmembrane region" description="Helical" evidence="6">
    <location>
        <begin position="199"/>
        <end position="219"/>
    </location>
</feature>
<feature type="transmembrane region" description="Helical" evidence="6">
    <location>
        <begin position="33"/>
        <end position="55"/>
    </location>
</feature>
<keyword evidence="3 6" id="KW-0812">Transmembrane</keyword>
<evidence type="ECO:0000256" key="1">
    <source>
        <dbReference type="ARBA" id="ARBA00004651"/>
    </source>
</evidence>
<keyword evidence="2" id="KW-1003">Cell membrane</keyword>
<proteinExistence type="predicted"/>
<feature type="transmembrane region" description="Helical" evidence="6">
    <location>
        <begin position="96"/>
        <end position="118"/>
    </location>
</feature>
<comment type="subcellular location">
    <subcellularLocation>
        <location evidence="1">Cell membrane</location>
        <topology evidence="1">Multi-pass membrane protein</topology>
    </subcellularLocation>
</comment>
<protein>
    <submittedName>
        <fullName evidence="7">ABC transporter permease</fullName>
    </submittedName>
</protein>
<keyword evidence="4 6" id="KW-1133">Transmembrane helix</keyword>
<dbReference type="STRING" id="442899.SAMN05720591_10179"/>
<dbReference type="PANTHER" id="PTHR43370:SF1">
    <property type="entry name" value="GUANOSINE ABC TRANSPORTER PERMEASE PROTEIN NUPQ"/>
    <property type="match status" value="1"/>
</dbReference>